<proteinExistence type="predicted"/>
<keyword evidence="2" id="KW-1185">Reference proteome</keyword>
<evidence type="ECO:0000313" key="1">
    <source>
        <dbReference type="EMBL" id="PHN05616.1"/>
    </source>
</evidence>
<dbReference type="AlphaFoldDB" id="A0A2D0NB45"/>
<sequence length="64" mass="7265">MFFGERGHQNRSVAALLGKVGNDIWLQKSLLLTQVLDFNSFLAATKMLKSIRQVSNLSILRQFL</sequence>
<organism evidence="1 2">
    <name type="scientific">Flavilitoribacter nigricans (strain ATCC 23147 / DSM 23189 / NBRC 102662 / NCIMB 1420 / SS-2)</name>
    <name type="common">Lewinella nigricans</name>
    <dbReference type="NCBI Taxonomy" id="1122177"/>
    <lineage>
        <taxon>Bacteria</taxon>
        <taxon>Pseudomonadati</taxon>
        <taxon>Bacteroidota</taxon>
        <taxon>Saprospiria</taxon>
        <taxon>Saprospirales</taxon>
        <taxon>Lewinellaceae</taxon>
        <taxon>Flavilitoribacter</taxon>
    </lineage>
</organism>
<name>A0A2D0NB45_FLAN2</name>
<dbReference type="Proteomes" id="UP000223913">
    <property type="component" value="Unassembled WGS sequence"/>
</dbReference>
<evidence type="ECO:0000313" key="2">
    <source>
        <dbReference type="Proteomes" id="UP000223913"/>
    </source>
</evidence>
<comment type="caution">
    <text evidence="1">The sequence shown here is derived from an EMBL/GenBank/DDBJ whole genome shotgun (WGS) entry which is preliminary data.</text>
</comment>
<gene>
    <name evidence="1" type="ORF">CRP01_16650</name>
</gene>
<dbReference type="EMBL" id="PDUD01000021">
    <property type="protein sequence ID" value="PHN05616.1"/>
    <property type="molecule type" value="Genomic_DNA"/>
</dbReference>
<accession>A0A2D0NB45</accession>
<reference evidence="1 2" key="1">
    <citation type="submission" date="2017-10" db="EMBL/GenBank/DDBJ databases">
        <title>The draft genome sequence of Lewinella nigricans NBRC 102662.</title>
        <authorList>
            <person name="Wang K."/>
        </authorList>
    </citation>
    <scope>NUCLEOTIDE SEQUENCE [LARGE SCALE GENOMIC DNA]</scope>
    <source>
        <strain evidence="1 2">NBRC 102662</strain>
    </source>
</reference>
<protein>
    <submittedName>
        <fullName evidence="1">Uncharacterized protein</fullName>
    </submittedName>
</protein>